<dbReference type="EMBL" id="CP109019">
    <property type="protein sequence ID" value="WUT81386.1"/>
    <property type="molecule type" value="Genomic_DNA"/>
</dbReference>
<accession>A0ABZ1XED3</accession>
<keyword evidence="2" id="KW-1185">Reference proteome</keyword>
<name>A0ABZ1XED3_9ACTN</name>
<dbReference type="InterPro" id="IPR011042">
    <property type="entry name" value="6-blade_b-propeller_TolB-like"/>
</dbReference>
<dbReference type="RefSeq" id="WP_329395683.1">
    <property type="nucleotide sequence ID" value="NZ_CP109019.1"/>
</dbReference>
<proteinExistence type="predicted"/>
<dbReference type="Proteomes" id="UP001432060">
    <property type="component" value="Chromosome"/>
</dbReference>
<evidence type="ECO:0000313" key="1">
    <source>
        <dbReference type="EMBL" id="WUT81386.1"/>
    </source>
</evidence>
<gene>
    <name evidence="1" type="ORF">OG515_03830</name>
</gene>
<protein>
    <submittedName>
        <fullName evidence="1">Superoxide dismutase</fullName>
    </submittedName>
</protein>
<evidence type="ECO:0000313" key="2">
    <source>
        <dbReference type="Proteomes" id="UP001432060"/>
    </source>
</evidence>
<dbReference type="SUPFAM" id="SSF63829">
    <property type="entry name" value="Calcium-dependent phosphotriesterase"/>
    <property type="match status" value="1"/>
</dbReference>
<dbReference type="Gene3D" id="2.120.10.30">
    <property type="entry name" value="TolB, C-terminal domain"/>
    <property type="match status" value="1"/>
</dbReference>
<organism evidence="1 2">
    <name type="scientific">Streptomyces melanogenes</name>
    <dbReference type="NCBI Taxonomy" id="67326"/>
    <lineage>
        <taxon>Bacteria</taxon>
        <taxon>Bacillati</taxon>
        <taxon>Actinomycetota</taxon>
        <taxon>Actinomycetes</taxon>
        <taxon>Kitasatosporales</taxon>
        <taxon>Streptomycetaceae</taxon>
        <taxon>Streptomyces</taxon>
    </lineage>
</organism>
<reference evidence="1" key="1">
    <citation type="submission" date="2022-10" db="EMBL/GenBank/DDBJ databases">
        <title>The complete genomes of actinobacterial strains from the NBC collection.</title>
        <authorList>
            <person name="Joergensen T.S."/>
            <person name="Alvarez Arevalo M."/>
            <person name="Sterndorff E.B."/>
            <person name="Faurdal D."/>
            <person name="Vuksanovic O."/>
            <person name="Mourched A.-S."/>
            <person name="Charusanti P."/>
            <person name="Shaw S."/>
            <person name="Blin K."/>
            <person name="Weber T."/>
        </authorList>
    </citation>
    <scope>NUCLEOTIDE SEQUENCE</scope>
    <source>
        <strain evidence="1">NBC_00668</strain>
    </source>
</reference>
<sequence>MTGAALGGAALVSPLSGSPLTGTAHAAEQGGRTWPARFALPNGFRPEGIAIGREPYAYLGSLANGDILRVSLATGERRLVSKGLGEAHGSGGLKTDGRGRLFVSGGSEIRVVDIRSGAVTHVYPVDAPTAMVNDVVLTPSAAWFTDSFNARLYKVPLGPGGEPLGMEPVPLTGEWVQGTSWTANGIVRTPDRSALLVANNVVDGGGVMRVDPRTGAASRVGLGDLKLPSGDGLLLLGQVLYVVQNQQNAIDVIRLNAAGTQGTWIRRITDTRFRIPTTVAVWGDRLYLPNARMDITPTPDTEYDVVAVPLRG</sequence>